<evidence type="ECO:0000256" key="2">
    <source>
        <dbReference type="ARBA" id="ARBA00007779"/>
    </source>
</evidence>
<dbReference type="Pfam" id="PF02714">
    <property type="entry name" value="RSN1_7TM"/>
    <property type="match status" value="1"/>
</dbReference>
<comment type="subcellular location">
    <subcellularLocation>
        <location evidence="1">Membrane</location>
        <topology evidence="1">Multi-pass membrane protein</topology>
    </subcellularLocation>
</comment>
<evidence type="ECO:0000256" key="4">
    <source>
        <dbReference type="ARBA" id="ARBA00022692"/>
    </source>
</evidence>
<evidence type="ECO:0000259" key="9">
    <source>
        <dbReference type="Pfam" id="PF02714"/>
    </source>
</evidence>
<evidence type="ECO:0000259" key="10">
    <source>
        <dbReference type="Pfam" id="PF13967"/>
    </source>
</evidence>
<organism evidence="12">
    <name type="scientific">Dichomitus squalens</name>
    <dbReference type="NCBI Taxonomy" id="114155"/>
    <lineage>
        <taxon>Eukaryota</taxon>
        <taxon>Fungi</taxon>
        <taxon>Dikarya</taxon>
        <taxon>Basidiomycota</taxon>
        <taxon>Agaricomycotina</taxon>
        <taxon>Agaricomycetes</taxon>
        <taxon>Polyporales</taxon>
        <taxon>Polyporaceae</taxon>
        <taxon>Dichomitus</taxon>
    </lineage>
</organism>
<protein>
    <recommendedName>
        <fullName evidence="13">DUF221-domain-containing protein</fullName>
    </recommendedName>
</protein>
<evidence type="ECO:0000259" key="11">
    <source>
        <dbReference type="Pfam" id="PF14703"/>
    </source>
</evidence>
<dbReference type="GO" id="GO:0005886">
    <property type="term" value="C:plasma membrane"/>
    <property type="evidence" value="ECO:0007669"/>
    <property type="project" value="TreeGrafter"/>
</dbReference>
<feature type="transmembrane region" description="Helical" evidence="8">
    <location>
        <begin position="154"/>
        <end position="175"/>
    </location>
</feature>
<feature type="transmembrane region" description="Helical" evidence="8">
    <location>
        <begin position="20"/>
        <end position="46"/>
    </location>
</feature>
<dbReference type="InterPro" id="IPR027815">
    <property type="entry name" value="CSC1/OSCA1-like_cyt"/>
</dbReference>
<dbReference type="Pfam" id="PF14703">
    <property type="entry name" value="PHM7_cyt"/>
    <property type="match status" value="1"/>
</dbReference>
<dbReference type="EMBL" id="ML143401">
    <property type="protein sequence ID" value="TBU31094.1"/>
    <property type="molecule type" value="Genomic_DNA"/>
</dbReference>
<dbReference type="PANTHER" id="PTHR13018">
    <property type="entry name" value="PROBABLE MEMBRANE PROTEIN DUF221-RELATED"/>
    <property type="match status" value="1"/>
</dbReference>
<feature type="transmembrane region" description="Helical" evidence="8">
    <location>
        <begin position="109"/>
        <end position="129"/>
    </location>
</feature>
<feature type="transmembrane region" description="Helical" evidence="8">
    <location>
        <begin position="534"/>
        <end position="554"/>
    </location>
</feature>
<dbReference type="GO" id="GO:0005227">
    <property type="term" value="F:calcium-activated cation channel activity"/>
    <property type="evidence" value="ECO:0007669"/>
    <property type="project" value="InterPro"/>
</dbReference>
<feature type="transmembrane region" description="Helical" evidence="8">
    <location>
        <begin position="465"/>
        <end position="494"/>
    </location>
</feature>
<proteinExistence type="inferred from homology"/>
<feature type="transmembrane region" description="Helical" evidence="8">
    <location>
        <begin position="600"/>
        <end position="618"/>
    </location>
</feature>
<dbReference type="Pfam" id="PF13967">
    <property type="entry name" value="RSN1_TM"/>
    <property type="match status" value="1"/>
</dbReference>
<feature type="transmembrane region" description="Helical" evidence="8">
    <location>
        <begin position="665"/>
        <end position="685"/>
    </location>
</feature>
<comment type="similarity">
    <text evidence="2">Belongs to the CSC1 (TC 1.A.17) family.</text>
</comment>
<dbReference type="InterPro" id="IPR045122">
    <property type="entry name" value="Csc1-like"/>
</dbReference>
<feature type="domain" description="CSC1/OSCA1-like N-terminal transmembrane" evidence="10">
    <location>
        <begin position="25"/>
        <end position="174"/>
    </location>
</feature>
<dbReference type="InterPro" id="IPR032880">
    <property type="entry name" value="CSC1/OSCA1-like_N"/>
</dbReference>
<dbReference type="AlphaFoldDB" id="A0A4Q9MT80"/>
<feature type="domain" description="CSC1/OSCA1-like cytosolic" evidence="11">
    <location>
        <begin position="199"/>
        <end position="362"/>
    </location>
</feature>
<feature type="transmembrane region" description="Helical" evidence="8">
    <location>
        <begin position="377"/>
        <end position="401"/>
    </location>
</feature>
<sequence>MSAEDTLGGFVDETTSQRQLAPVAVASQVALMSGISLATIVIFNVLRPRNKIVYEPKVKYHVGNKVPPRASDSFLGWVSPLLHTKEPELVDKIGLDAAIYLRFVRMCRWLFTAIAVLTCAVLIPVNVVYNLRTVPSKSRDALSMLTIGELKHEWVIPHVVVTYLITFLVIGFVYVHWREVVRLRREWFRSPEYLQSFYARTLMVTDVPKKLQSDEGLRAIFESVQVPYPTTSVHIGRKVGRLPELVEYHNDAVRELEQVLVKYLKGGKVGKKRPTITVGSTVGCGGEKKDAIDHYTNKLQRADRAVEEFRKQIDLRKPENYGFASMAAVAYAHIVANMLRGKHPKGVTITLAPNPKDIVWKNLGRSKAEIRRAQTIGWLWLIAICTFNTIPLLIISVLANLSSLTAFVPFLESWSEESPHSFTFVSGVLPPAVSALFGWALPIIMRKLTKFMGAYTHSRMDRAVVARYFAFLIISQLVIFTLIGVLFNAATIVIQSIGKHLSFVEIMNRLKDIPENINSTYINQSSYWLTYFPLRGFLVLFDLAQLLNLAVVFFKTHFLGRTPREIREWTQPPDFQFAIYYSNLLFMGTVGLFFAPLAPLVAVAAAIVFWISSWVYKYQLMFVFVSKTESGGRMWNVVINRLLFSVILMQCIVILTIGLKSSFKSFYWIATIPPILFILAFKYYIHRVFQPHFRYYMPSESELREAQVHSRRNDATNNRLEKRFGHPALHSELFTPMVHANMTHLLPQVYSGKVSNVQTKVEDMGGQKMDATMVAGGIKIAGIEERDLEYDPALYQRDRGDDWDTRSISSSNLLSESKGMYPDAGRASPAPSKMANFDRYLAYGAQPEIEMNRLDIPDNQPLLNQPASPGYFDASLGASRSNVNLDYVITPPDGSQTPLLPAAYPSEEYREAPLHRPYPSQGYSSQYSPPQQYTPTQQYPPQQYQRPQRYPSPAPSQIFYPSQTGVTPQRASPESVMSHPPVPPPGLDDGEMNMAGRGAHRS</sequence>
<reference evidence="12" key="1">
    <citation type="submission" date="2019-01" db="EMBL/GenBank/DDBJ databases">
        <title>Draft genome sequences of three monokaryotic isolates of the white-rot basidiomycete fungus Dichomitus squalens.</title>
        <authorList>
            <consortium name="DOE Joint Genome Institute"/>
            <person name="Lopez S.C."/>
            <person name="Andreopoulos B."/>
            <person name="Pangilinan J."/>
            <person name="Lipzen A."/>
            <person name="Riley R."/>
            <person name="Ahrendt S."/>
            <person name="Ng V."/>
            <person name="Barry K."/>
            <person name="Daum C."/>
            <person name="Grigoriev I.V."/>
            <person name="Hilden K.S."/>
            <person name="Makela M.R."/>
            <person name="de Vries R.P."/>
        </authorList>
    </citation>
    <scope>NUCLEOTIDE SEQUENCE [LARGE SCALE GENOMIC DNA]</scope>
    <source>
        <strain evidence="12">OM18370.1</strain>
    </source>
</reference>
<evidence type="ECO:0000256" key="8">
    <source>
        <dbReference type="SAM" id="Phobius"/>
    </source>
</evidence>
<evidence type="ECO:0000256" key="1">
    <source>
        <dbReference type="ARBA" id="ARBA00004141"/>
    </source>
</evidence>
<dbReference type="OrthoDB" id="2150324at2759"/>
<feature type="transmembrane region" description="Helical" evidence="8">
    <location>
        <begin position="638"/>
        <end position="659"/>
    </location>
</feature>
<evidence type="ECO:0000256" key="5">
    <source>
        <dbReference type="ARBA" id="ARBA00022989"/>
    </source>
</evidence>
<name>A0A4Q9MT80_9APHY</name>
<accession>A0A4Q9MT80</accession>
<evidence type="ECO:0000256" key="6">
    <source>
        <dbReference type="ARBA" id="ARBA00023136"/>
    </source>
</evidence>
<evidence type="ECO:0008006" key="13">
    <source>
        <dbReference type="Google" id="ProtNLM"/>
    </source>
</evidence>
<keyword evidence="4 8" id="KW-0812">Transmembrane</keyword>
<feature type="compositionally biased region" description="Polar residues" evidence="7">
    <location>
        <begin position="959"/>
        <end position="972"/>
    </location>
</feature>
<feature type="transmembrane region" description="Helical" evidence="8">
    <location>
        <begin position="421"/>
        <end position="444"/>
    </location>
</feature>
<feature type="region of interest" description="Disordered" evidence="7">
    <location>
        <begin position="913"/>
        <end position="1002"/>
    </location>
</feature>
<evidence type="ECO:0000313" key="12">
    <source>
        <dbReference type="EMBL" id="TBU31094.1"/>
    </source>
</evidence>
<dbReference type="PANTHER" id="PTHR13018:SF149">
    <property type="entry name" value="DOMAIN PROTEIN, PUTATIVE (AFU_ORTHOLOGUE AFUA_3G11660)-RELATED"/>
    <property type="match status" value="1"/>
</dbReference>
<evidence type="ECO:0000256" key="3">
    <source>
        <dbReference type="ARBA" id="ARBA00022448"/>
    </source>
</evidence>
<gene>
    <name evidence="12" type="ORF">BD311DRAFT_657376</name>
</gene>
<feature type="compositionally biased region" description="Low complexity" evidence="7">
    <location>
        <begin position="917"/>
        <end position="957"/>
    </location>
</feature>
<evidence type="ECO:0000256" key="7">
    <source>
        <dbReference type="SAM" id="MobiDB-lite"/>
    </source>
</evidence>
<dbReference type="Proteomes" id="UP000292957">
    <property type="component" value="Unassembled WGS sequence"/>
</dbReference>
<keyword evidence="5 8" id="KW-1133">Transmembrane helix</keyword>
<dbReference type="InterPro" id="IPR003864">
    <property type="entry name" value="CSC1/OSCA1-like_7TM"/>
</dbReference>
<feature type="domain" description="CSC1/OSCA1-like 7TM region" evidence="9">
    <location>
        <begin position="375"/>
        <end position="656"/>
    </location>
</feature>
<keyword evidence="3" id="KW-0813">Transport</keyword>
<keyword evidence="6 8" id="KW-0472">Membrane</keyword>